<feature type="non-terminal residue" evidence="2">
    <location>
        <position position="121"/>
    </location>
</feature>
<accession>A0A061QNX4</accession>
<evidence type="ECO:0000313" key="2">
    <source>
        <dbReference type="EMBL" id="JAC61428.1"/>
    </source>
</evidence>
<feature type="compositionally biased region" description="Low complexity" evidence="1">
    <location>
        <begin position="98"/>
        <end position="108"/>
    </location>
</feature>
<dbReference type="EMBL" id="GBEZ01025692">
    <property type="protein sequence ID" value="JAC61428.1"/>
    <property type="molecule type" value="Transcribed_RNA"/>
</dbReference>
<feature type="region of interest" description="Disordered" evidence="1">
    <location>
        <begin position="77"/>
        <end position="121"/>
    </location>
</feature>
<protein>
    <submittedName>
        <fullName evidence="2">Uncharacterized protein</fullName>
    </submittedName>
</protein>
<feature type="non-terminal residue" evidence="2">
    <location>
        <position position="1"/>
    </location>
</feature>
<organism evidence="2">
    <name type="scientific">Tetraselmis sp. GSL018</name>
    <dbReference type="NCBI Taxonomy" id="582737"/>
    <lineage>
        <taxon>Eukaryota</taxon>
        <taxon>Viridiplantae</taxon>
        <taxon>Chlorophyta</taxon>
        <taxon>core chlorophytes</taxon>
        <taxon>Chlorodendrophyceae</taxon>
        <taxon>Chlorodendrales</taxon>
        <taxon>Chlorodendraceae</taxon>
        <taxon>Tetraselmis</taxon>
    </lineage>
</organism>
<name>A0A061QNX4_9CHLO</name>
<sequence>LFPLRWGCPPFPPPTASKGCHTHLCACRPLRTRLLSPPLQTYFHPRVAGPRETCGQLSPSVWGACRPSPPRLSIHADRATAVPRLGGPPLCSDPPRPSARAPPTAVPRQLPPRKPDPISRP</sequence>
<gene>
    <name evidence="2" type="ORF">TSPGSL018_26284</name>
</gene>
<dbReference type="AlphaFoldDB" id="A0A061QNX4"/>
<proteinExistence type="predicted"/>
<reference evidence="2" key="1">
    <citation type="submission" date="2014-05" db="EMBL/GenBank/DDBJ databases">
        <title>The transcriptome of the halophilic microalga Tetraselmis sp. GSL018 isolated from the Great Salt Lake, Utah.</title>
        <authorList>
            <person name="Jinkerson R.E."/>
            <person name="D'Adamo S."/>
            <person name="Posewitz M.C."/>
        </authorList>
    </citation>
    <scope>NUCLEOTIDE SEQUENCE</scope>
    <source>
        <strain evidence="2">GSL018</strain>
    </source>
</reference>
<evidence type="ECO:0000256" key="1">
    <source>
        <dbReference type="SAM" id="MobiDB-lite"/>
    </source>
</evidence>